<protein>
    <submittedName>
        <fullName evidence="3">Pimelyl-[acyl-carrier protein] methyl ester esterase</fullName>
        <ecNumber evidence="3">3.1.1.85</ecNumber>
    </submittedName>
</protein>
<gene>
    <name evidence="3" type="ORF">JV16_01881</name>
</gene>
<dbReference type="InterPro" id="IPR029058">
    <property type="entry name" value="AB_hydrolase_fold"/>
</dbReference>
<dbReference type="GO" id="GO:0090499">
    <property type="term" value="F:pimelyl-[acyl-carrier protein] methyl ester esterase activity"/>
    <property type="evidence" value="ECO:0007669"/>
    <property type="project" value="UniProtKB-EC"/>
</dbReference>
<feature type="domain" description="Serine aminopeptidase S33" evidence="2">
    <location>
        <begin position="35"/>
        <end position="205"/>
    </location>
</feature>
<name>A0A0D0HLF2_9BACL</name>
<dbReference type="RefSeq" id="WP_042535466.1">
    <property type="nucleotide sequence ID" value="NZ_JXTG01000009.1"/>
</dbReference>
<organism evidence="3 4">
    <name type="scientific">Anoxybacillus ayderensis</name>
    <dbReference type="NCBI Taxonomy" id="265546"/>
    <lineage>
        <taxon>Bacteria</taxon>
        <taxon>Bacillati</taxon>
        <taxon>Bacillota</taxon>
        <taxon>Bacilli</taxon>
        <taxon>Bacillales</taxon>
        <taxon>Anoxybacillaceae</taxon>
        <taxon>Anoxybacillus</taxon>
    </lineage>
</organism>
<dbReference type="AlphaFoldDB" id="A0A0D0HLF2"/>
<dbReference type="PANTHER" id="PTHR43798:SF31">
    <property type="entry name" value="AB HYDROLASE SUPERFAMILY PROTEIN YCLE"/>
    <property type="match status" value="1"/>
</dbReference>
<dbReference type="Gene3D" id="3.40.50.1820">
    <property type="entry name" value="alpha/beta hydrolase"/>
    <property type="match status" value="1"/>
</dbReference>
<evidence type="ECO:0000256" key="1">
    <source>
        <dbReference type="ARBA" id="ARBA00022801"/>
    </source>
</evidence>
<dbReference type="Proteomes" id="UP000032047">
    <property type="component" value="Unassembled WGS sequence"/>
</dbReference>
<dbReference type="EMBL" id="JXTG01000009">
    <property type="protein sequence ID" value="KIP20979.1"/>
    <property type="molecule type" value="Genomic_DNA"/>
</dbReference>
<keyword evidence="1 3" id="KW-0378">Hydrolase</keyword>
<sequence>MNVLLLPGWGMKGEVFAPLIHALQPSHVTIVAWEHMRDVHHFLTKAEEALTVPSLVIGWSLGSLVALQLATHEHVQALVCIGGTSRFTTTEHYNAGWHARVVERMKGQLLRQPEKTIQSFIDMLWGEEEAEPFPYMYHHIPDLLIGLDYLLTTDVRDKLSCIRVPLLLIHGERDRICPPQAAQYIYERTNNCTFMLMPNVGHAPHVTQPNACAHYIQTWLGGGKND</sequence>
<dbReference type="PATRIC" id="fig|265546.4.peg.1882"/>
<evidence type="ECO:0000259" key="2">
    <source>
        <dbReference type="Pfam" id="PF12146"/>
    </source>
</evidence>
<reference evidence="3 4" key="1">
    <citation type="submission" date="2015-01" db="EMBL/GenBank/DDBJ databases">
        <title>Genome sequence of Anoxybacillus ayderensis strain AB04.</title>
        <authorList>
            <person name="Belduz A.O."/>
            <person name="Canakci S."/>
            <person name="Chan K.-G."/>
            <person name="Kahar U.M."/>
            <person name="Yaakob A.S."/>
            <person name="Chan C.S."/>
            <person name="Goh K.M."/>
        </authorList>
    </citation>
    <scope>NUCLEOTIDE SEQUENCE [LARGE SCALE GENOMIC DNA]</scope>
    <source>
        <strain evidence="3 4">AB04</strain>
    </source>
</reference>
<evidence type="ECO:0000313" key="3">
    <source>
        <dbReference type="EMBL" id="KIP20979.1"/>
    </source>
</evidence>
<dbReference type="InterPro" id="IPR050266">
    <property type="entry name" value="AB_hydrolase_sf"/>
</dbReference>
<dbReference type="InterPro" id="IPR022742">
    <property type="entry name" value="Hydrolase_4"/>
</dbReference>
<keyword evidence="4" id="KW-1185">Reference proteome</keyword>
<dbReference type="EC" id="3.1.1.85" evidence="3"/>
<dbReference type="SUPFAM" id="SSF53474">
    <property type="entry name" value="alpha/beta-Hydrolases"/>
    <property type="match status" value="1"/>
</dbReference>
<dbReference type="PANTHER" id="PTHR43798">
    <property type="entry name" value="MONOACYLGLYCEROL LIPASE"/>
    <property type="match status" value="1"/>
</dbReference>
<dbReference type="Pfam" id="PF12146">
    <property type="entry name" value="Hydrolase_4"/>
    <property type="match status" value="1"/>
</dbReference>
<evidence type="ECO:0000313" key="4">
    <source>
        <dbReference type="Proteomes" id="UP000032047"/>
    </source>
</evidence>
<accession>A0A0D0HLF2</accession>
<comment type="caution">
    <text evidence="3">The sequence shown here is derived from an EMBL/GenBank/DDBJ whole genome shotgun (WGS) entry which is preliminary data.</text>
</comment>
<dbReference type="GO" id="GO:0016020">
    <property type="term" value="C:membrane"/>
    <property type="evidence" value="ECO:0007669"/>
    <property type="project" value="TreeGrafter"/>
</dbReference>
<proteinExistence type="predicted"/>